<dbReference type="HOGENOM" id="CLU_572345_0_0_1"/>
<evidence type="ECO:0000256" key="1">
    <source>
        <dbReference type="SAM" id="MobiDB-lite"/>
    </source>
</evidence>
<evidence type="ECO:0000313" key="2">
    <source>
        <dbReference type="EMBL" id="KEQ70504.1"/>
    </source>
</evidence>
<feature type="region of interest" description="Disordered" evidence="1">
    <location>
        <begin position="1"/>
        <end position="38"/>
    </location>
</feature>
<feature type="region of interest" description="Disordered" evidence="1">
    <location>
        <begin position="217"/>
        <end position="238"/>
    </location>
</feature>
<protein>
    <submittedName>
        <fullName evidence="2">Uncharacterized protein</fullName>
    </submittedName>
</protein>
<name>A0A074WG02_9PEZI</name>
<dbReference type="RefSeq" id="XP_013424725.1">
    <property type="nucleotide sequence ID" value="XM_013569271.1"/>
</dbReference>
<evidence type="ECO:0000313" key="3">
    <source>
        <dbReference type="Proteomes" id="UP000027730"/>
    </source>
</evidence>
<organism evidence="2 3">
    <name type="scientific">Aureobasidium namibiae CBS 147.97</name>
    <dbReference type="NCBI Taxonomy" id="1043004"/>
    <lineage>
        <taxon>Eukaryota</taxon>
        <taxon>Fungi</taxon>
        <taxon>Dikarya</taxon>
        <taxon>Ascomycota</taxon>
        <taxon>Pezizomycotina</taxon>
        <taxon>Dothideomycetes</taxon>
        <taxon>Dothideomycetidae</taxon>
        <taxon>Dothideales</taxon>
        <taxon>Saccotheciaceae</taxon>
        <taxon>Aureobasidium</taxon>
    </lineage>
</organism>
<feature type="region of interest" description="Disordered" evidence="1">
    <location>
        <begin position="109"/>
        <end position="182"/>
    </location>
</feature>
<dbReference type="GeneID" id="25417371"/>
<keyword evidence="3" id="KW-1185">Reference proteome</keyword>
<proteinExistence type="predicted"/>
<dbReference type="EMBL" id="KL584717">
    <property type="protein sequence ID" value="KEQ70504.1"/>
    <property type="molecule type" value="Genomic_DNA"/>
</dbReference>
<feature type="compositionally biased region" description="Low complexity" evidence="1">
    <location>
        <begin position="157"/>
        <end position="170"/>
    </location>
</feature>
<dbReference type="Proteomes" id="UP000027730">
    <property type="component" value="Unassembled WGS sequence"/>
</dbReference>
<dbReference type="AlphaFoldDB" id="A0A074WG02"/>
<reference evidence="2 3" key="1">
    <citation type="journal article" date="2014" name="BMC Genomics">
        <title>Genome sequencing of four Aureobasidium pullulans varieties: biotechnological potential, stress tolerance, and description of new species.</title>
        <authorList>
            <person name="Gostin Ar C."/>
            <person name="Ohm R.A."/>
            <person name="Kogej T."/>
            <person name="Sonjak S."/>
            <person name="Turk M."/>
            <person name="Zajc J."/>
            <person name="Zalar P."/>
            <person name="Grube M."/>
            <person name="Sun H."/>
            <person name="Han J."/>
            <person name="Sharma A."/>
            <person name="Chiniquy J."/>
            <person name="Ngan C.Y."/>
            <person name="Lipzen A."/>
            <person name="Barry K."/>
            <person name="Grigoriev I.V."/>
            <person name="Gunde-Cimerman N."/>
        </authorList>
    </citation>
    <scope>NUCLEOTIDE SEQUENCE [LARGE SCALE GENOMIC DNA]</scope>
    <source>
        <strain evidence="2 3">CBS 147.97</strain>
    </source>
</reference>
<feature type="compositionally biased region" description="Acidic residues" evidence="1">
    <location>
        <begin position="137"/>
        <end position="146"/>
    </location>
</feature>
<feature type="compositionally biased region" description="Polar residues" evidence="1">
    <location>
        <begin position="217"/>
        <end position="236"/>
    </location>
</feature>
<accession>A0A074WG02</accession>
<sequence length="475" mass="52267">MPTSTTRRKRARNMAGTPTSNKRQKQRQDSPVSDGDDLECIDVTGERLGTKFWNIVAGFMDSAPTAQGATERWHYLVKNVYLLGEAKKKEQGTVNGSISRSALKLVHSASEAPPHQVSHKTTKAAKIATVSGPENPISDEDEDEEPATASDHRSQTALAAPPRMPAAQPRPSGPSRHKKKDVKIPCGMEKWHASWSICIKPHSTSGWAADWPTNFTEPKTPSLSTGQPRLKSTSEGSKGPVRIVAHSFKALWSAIGSSTMSQCREIFAYYDLGLALHELETQLDQVDKVPHDQLEGLAREYLDTRGERARNTAVTRMTFLARHLLDVLGYGASSGHSEEDIKEKTRLLKAQKMTAKNMCLFVSVFGEGSLLLMRKSVWQSTLDQVSDKTIKPLLEKLVGREPELRKVMSLAGRVVKYTKSGVPEEVPKTIIRAQELDACARHKLSLVKLLGPAKDKTAAMAMFKGNESDGHEDGD</sequence>
<gene>
    <name evidence="2" type="ORF">M436DRAFT_84593</name>
</gene>
<feature type="compositionally biased region" description="Basic residues" evidence="1">
    <location>
        <begin position="1"/>
        <end position="12"/>
    </location>
</feature>
<dbReference type="OrthoDB" id="3918831at2759"/>